<dbReference type="PANTHER" id="PTHR35902">
    <property type="entry name" value="S-LAYER DOMAIN-LIKE PROTEIN-RELATED"/>
    <property type="match status" value="1"/>
</dbReference>
<accession>A0A348B1X8</accession>
<dbReference type="KEGG" id="sacd:HS1genome_0569"/>
<dbReference type="AlphaFoldDB" id="A0A348B1X8"/>
<reference evidence="2" key="3">
    <citation type="journal article" date="2019" name="BMC Res. Notes">
        <title>Complete genome sequence of the Sulfodiicoccus acidiphilus strain HS-1T, the first crenarchaeon that lacks polB3, isolated from an acidic hot spring in Ohwaku-dani, Hakone, Japan.</title>
        <authorList>
            <person name="Sakai H.D."/>
            <person name="Kurosawa N."/>
        </authorList>
    </citation>
    <scope>NUCLEOTIDE SEQUENCE</scope>
    <source>
        <strain evidence="2">HS-1</strain>
    </source>
</reference>
<dbReference type="PANTHER" id="PTHR35902:SF3">
    <property type="entry name" value="NPCBM-ASSOCIATED, NEW3 DOMAIN OF ALPHA-GALACTOSIDASE"/>
    <property type="match status" value="1"/>
</dbReference>
<organism evidence="2 4">
    <name type="scientific">Sulfodiicoccus acidiphilus</name>
    <dbReference type="NCBI Taxonomy" id="1670455"/>
    <lineage>
        <taxon>Archaea</taxon>
        <taxon>Thermoproteota</taxon>
        <taxon>Thermoprotei</taxon>
        <taxon>Sulfolobales</taxon>
        <taxon>Sulfolobaceae</taxon>
        <taxon>Sulfodiicoccus</taxon>
    </lineage>
</organism>
<keyword evidence="4" id="KW-1185">Reference proteome</keyword>
<dbReference type="Proteomes" id="UP000616143">
    <property type="component" value="Unassembled WGS sequence"/>
</dbReference>
<keyword evidence="1" id="KW-1133">Transmembrane helix</keyword>
<dbReference type="EMBL" id="BMQS01000008">
    <property type="protein sequence ID" value="GGT94416.1"/>
    <property type="molecule type" value="Genomic_DNA"/>
</dbReference>
<feature type="transmembrane region" description="Helical" evidence="1">
    <location>
        <begin position="601"/>
        <end position="621"/>
    </location>
</feature>
<sequence length="628" mass="68502">MLKIKVVRIILLLALVLAVSGGLSNSYVSRTFISFSPSISWASVPRETGTTQIQFSLVYAESVDSFAVEVQILLPQGVSNVSGGNVVYTVFPVSSGNGVLKFNFSVVLTDNVKGPLSFPVSLSWLTAENGTFYNRTVVTLPFYGFPEVKAKVLNDVVDPGFHNLTVEVSNVGSSNVSDITLNVERYELSPLVLQFLRPGQTYEARVEVFVPPQLTSLDSVLALSYDTPYGLFANYSAPFDLGITPQLLDFLNGLNVLTSPNYAVYSTVNVLDLTLTNVLPFTTNQTYLLFSSSVGKVYPFTVYVGQWESGDVLDLNETLNLSAVPTLVLGSHVLLSIREVYTSPLGVENLTLADLSIPITTPSSDPAVIVEPGSVQTSATTVNVTIIDSLNVSVKNVSIELAATNGTSKLSTQDIELNQVSSNKPVEWNVSLDPLTGRIRLSMNISYDVFNVTYTENLNESIERSPAVVSPIFIPRLTIAYNFTDLVEQQGRVTGDLVLTVTNVGNGSAQDVYVTLYPLNELYVFPVSVNLGTLQPGSYIQEVFIVSGGVANYTLPVTLTYSGGGNNFRLSQNLSFDNYRVPNTILYQLGLRLYHWFSYKFYRVPVALLALLMSFVLIITLPPSKRSS</sequence>
<evidence type="ECO:0000313" key="2">
    <source>
        <dbReference type="EMBL" id="BBD72180.1"/>
    </source>
</evidence>
<dbReference type="EMBL" id="AP018553">
    <property type="protein sequence ID" value="BBD72180.1"/>
    <property type="molecule type" value="Genomic_DNA"/>
</dbReference>
<reference evidence="3" key="4">
    <citation type="submission" date="2020-09" db="EMBL/GenBank/DDBJ databases">
        <authorList>
            <person name="Sun Q."/>
            <person name="Ohkuma M."/>
        </authorList>
    </citation>
    <scope>NUCLEOTIDE SEQUENCE</scope>
    <source>
        <strain evidence="3">JCM 31740</strain>
    </source>
</reference>
<evidence type="ECO:0000256" key="1">
    <source>
        <dbReference type="SAM" id="Phobius"/>
    </source>
</evidence>
<dbReference type="Proteomes" id="UP000276741">
    <property type="component" value="Chromosome"/>
</dbReference>
<protein>
    <recommendedName>
        <fullName evidence="5">CARDB domain-containing protein</fullName>
    </recommendedName>
</protein>
<reference evidence="4" key="2">
    <citation type="submission" date="2018-04" db="EMBL/GenBank/DDBJ databases">
        <title>Complete genome sequence of Sulfodiicoccus acidiphilus strain HS-1.</title>
        <authorList>
            <person name="Sakai H.D."/>
            <person name="Kurosawa N."/>
        </authorList>
    </citation>
    <scope>NUCLEOTIDE SEQUENCE [LARGE SCALE GENOMIC DNA]</scope>
    <source>
        <strain evidence="4">HS-1</strain>
    </source>
</reference>
<proteinExistence type="predicted"/>
<reference evidence="3" key="1">
    <citation type="journal article" date="2014" name="Int. J. Syst. Evol. Microbiol.">
        <title>Complete genome sequence of Corynebacterium casei LMG S-19264T (=DSM 44701T), isolated from a smear-ripened cheese.</title>
        <authorList>
            <consortium name="US DOE Joint Genome Institute (JGI-PGF)"/>
            <person name="Walter F."/>
            <person name="Albersmeier A."/>
            <person name="Kalinowski J."/>
            <person name="Ruckert C."/>
        </authorList>
    </citation>
    <scope>NUCLEOTIDE SEQUENCE</scope>
    <source>
        <strain evidence="3">JCM 31740</strain>
    </source>
</reference>
<evidence type="ECO:0000313" key="4">
    <source>
        <dbReference type="Proteomes" id="UP000276741"/>
    </source>
</evidence>
<gene>
    <name evidence="3" type="ORF">GCM10007116_10010</name>
    <name evidence="2" type="ORF">HS1genome_0569</name>
</gene>
<evidence type="ECO:0008006" key="5">
    <source>
        <dbReference type="Google" id="ProtNLM"/>
    </source>
</evidence>
<evidence type="ECO:0000313" key="3">
    <source>
        <dbReference type="EMBL" id="GGT94416.1"/>
    </source>
</evidence>
<keyword evidence="1" id="KW-0812">Transmembrane</keyword>
<keyword evidence="1" id="KW-0472">Membrane</keyword>
<name>A0A348B1X8_9CREN</name>